<accession>A0A3P8F046</accession>
<accession>A0A183GQY1</accession>
<sequence length="188" mass="20797">MRMEPSAQETAQASAAQPVPDSRSMQEAQPVAQETIAAQILAQAPTQQGCSTPQTTRSAAEMPNVRATRQKTMTMESGGTQELRRMFADARQSGITLEELEAKMVDLFRTKEAEMNGRLGKAMEKVEQLERHECVSNENNLKVYRALVLEYQMMLEELTSGAYIHVERLQEYGYSKKGNCGGSCVASA</sequence>
<evidence type="ECO:0000256" key="1">
    <source>
        <dbReference type="SAM" id="MobiDB-lite"/>
    </source>
</evidence>
<dbReference type="WBParaSite" id="HPBE_0002510101-mRNA-1">
    <property type="protein sequence ID" value="HPBE_0002510101-mRNA-1"/>
    <property type="gene ID" value="HPBE_0002510101"/>
</dbReference>
<reference evidence="4" key="2">
    <citation type="submission" date="2019-09" db="UniProtKB">
        <authorList>
            <consortium name="WormBaseParasite"/>
        </authorList>
    </citation>
    <scope>IDENTIFICATION</scope>
</reference>
<dbReference type="OrthoDB" id="5835865at2759"/>
<organism evidence="3 4">
    <name type="scientific">Heligmosomoides polygyrus</name>
    <name type="common">Parasitic roundworm</name>
    <dbReference type="NCBI Taxonomy" id="6339"/>
    <lineage>
        <taxon>Eukaryota</taxon>
        <taxon>Metazoa</taxon>
        <taxon>Ecdysozoa</taxon>
        <taxon>Nematoda</taxon>
        <taxon>Chromadorea</taxon>
        <taxon>Rhabditida</taxon>
        <taxon>Rhabditina</taxon>
        <taxon>Rhabditomorpha</taxon>
        <taxon>Strongyloidea</taxon>
        <taxon>Heligmosomidae</taxon>
        <taxon>Heligmosomoides</taxon>
    </lineage>
</organism>
<evidence type="ECO:0000313" key="3">
    <source>
        <dbReference type="Proteomes" id="UP000050761"/>
    </source>
</evidence>
<dbReference type="AlphaFoldDB" id="A0A183GQY1"/>
<name>A0A183GQY1_HELPZ</name>
<dbReference type="Proteomes" id="UP000050761">
    <property type="component" value="Unassembled WGS sequence"/>
</dbReference>
<reference evidence="2 3" key="1">
    <citation type="submission" date="2018-11" db="EMBL/GenBank/DDBJ databases">
        <authorList>
            <consortium name="Pathogen Informatics"/>
        </authorList>
    </citation>
    <scope>NUCLEOTIDE SEQUENCE [LARGE SCALE GENOMIC DNA]</scope>
</reference>
<feature type="region of interest" description="Disordered" evidence="1">
    <location>
        <begin position="1"/>
        <end position="32"/>
    </location>
</feature>
<protein>
    <submittedName>
        <fullName evidence="4">Swi5-domain-containing protein</fullName>
    </submittedName>
</protein>
<evidence type="ECO:0000313" key="4">
    <source>
        <dbReference type="WBParaSite" id="HPBE_0002510101-mRNA-1"/>
    </source>
</evidence>
<gene>
    <name evidence="2" type="ORF">HPBE_LOCUS25100</name>
</gene>
<feature type="compositionally biased region" description="Low complexity" evidence="1">
    <location>
        <begin position="1"/>
        <end position="18"/>
    </location>
</feature>
<evidence type="ECO:0000313" key="2">
    <source>
        <dbReference type="EMBL" id="VDP49075.1"/>
    </source>
</evidence>
<keyword evidence="3" id="KW-1185">Reference proteome</keyword>
<dbReference type="EMBL" id="UZAH01037344">
    <property type="protein sequence ID" value="VDP49075.1"/>
    <property type="molecule type" value="Genomic_DNA"/>
</dbReference>
<proteinExistence type="predicted"/>